<dbReference type="RefSeq" id="WP_045026255.1">
    <property type="nucleotide sequence ID" value="NZ_CAJXKZ010000003.1"/>
</dbReference>
<comment type="caution">
    <text evidence="5">The sequence shown here is derived from an EMBL/GenBank/DDBJ whole genome shotgun (WGS) entry which is preliminary data.</text>
</comment>
<name>A0A0D8JCN7_9BACT</name>
<dbReference type="FunFam" id="3.20.20.140:FF:000005">
    <property type="entry name" value="TatD family hydrolase"/>
    <property type="match status" value="1"/>
</dbReference>
<feature type="binding site" evidence="4">
    <location>
        <position position="93"/>
    </location>
    <ligand>
        <name>a divalent metal cation</name>
        <dbReference type="ChEBI" id="CHEBI:60240"/>
        <label>1</label>
    </ligand>
</feature>
<dbReference type="InterPro" id="IPR015991">
    <property type="entry name" value="TatD/YcfH-like"/>
</dbReference>
<feature type="binding site" evidence="4">
    <location>
        <position position="129"/>
    </location>
    <ligand>
        <name>a divalent metal cation</name>
        <dbReference type="ChEBI" id="CHEBI:60240"/>
        <label>2</label>
    </ligand>
</feature>
<dbReference type="AlphaFoldDB" id="A0A0D8JCN7"/>
<dbReference type="EMBL" id="JRHC01000001">
    <property type="protein sequence ID" value="KJF44720.1"/>
    <property type="molecule type" value="Genomic_DNA"/>
</dbReference>
<evidence type="ECO:0000256" key="1">
    <source>
        <dbReference type="ARBA" id="ARBA00009275"/>
    </source>
</evidence>
<feature type="binding site" evidence="4">
    <location>
        <position position="8"/>
    </location>
    <ligand>
        <name>a divalent metal cation</name>
        <dbReference type="ChEBI" id="CHEBI:60240"/>
        <label>1</label>
    </ligand>
</feature>
<dbReference type="GO" id="GO:0004536">
    <property type="term" value="F:DNA nuclease activity"/>
    <property type="evidence" value="ECO:0007669"/>
    <property type="project" value="InterPro"/>
</dbReference>
<feature type="binding site" evidence="4">
    <location>
        <position position="154"/>
    </location>
    <ligand>
        <name>a divalent metal cation</name>
        <dbReference type="ChEBI" id="CHEBI:60240"/>
        <label>2</label>
    </ligand>
</feature>
<feature type="binding site" evidence="4">
    <location>
        <position position="203"/>
    </location>
    <ligand>
        <name>a divalent metal cation</name>
        <dbReference type="ChEBI" id="CHEBI:60240"/>
        <label>1</label>
    </ligand>
</feature>
<dbReference type="Proteomes" id="UP000032544">
    <property type="component" value="Unassembled WGS sequence"/>
</dbReference>
<dbReference type="CDD" id="cd01310">
    <property type="entry name" value="TatD_DNAse"/>
    <property type="match status" value="1"/>
</dbReference>
<evidence type="ECO:0000256" key="2">
    <source>
        <dbReference type="ARBA" id="ARBA00022723"/>
    </source>
</evidence>
<reference evidence="5 6" key="1">
    <citation type="submission" date="2014-09" db="EMBL/GenBank/DDBJ databases">
        <title>Draft Genome Sequence of Draconibacterium sp. JN14CK-3.</title>
        <authorList>
            <person name="Dong C."/>
            <person name="Lai Q."/>
            <person name="Shao Z."/>
        </authorList>
    </citation>
    <scope>NUCLEOTIDE SEQUENCE [LARGE SCALE GENOMIC DNA]</scope>
    <source>
        <strain evidence="5 6">JN14CK-3</strain>
    </source>
</reference>
<keyword evidence="3 5" id="KW-0378">Hydrolase</keyword>
<dbReference type="GO" id="GO:0046872">
    <property type="term" value="F:metal ion binding"/>
    <property type="evidence" value="ECO:0007669"/>
    <property type="project" value="UniProtKB-KW"/>
</dbReference>
<evidence type="ECO:0000313" key="6">
    <source>
        <dbReference type="Proteomes" id="UP000032544"/>
    </source>
</evidence>
<dbReference type="OrthoDB" id="9810005at2"/>
<dbReference type="InterPro" id="IPR018228">
    <property type="entry name" value="DNase_TatD-rel_CS"/>
</dbReference>
<evidence type="ECO:0000256" key="4">
    <source>
        <dbReference type="PIRSR" id="PIRSR005902-1"/>
    </source>
</evidence>
<dbReference type="SUPFAM" id="SSF51556">
    <property type="entry name" value="Metallo-dependent hydrolases"/>
    <property type="match status" value="1"/>
</dbReference>
<dbReference type="Gene3D" id="3.20.20.140">
    <property type="entry name" value="Metal-dependent hydrolases"/>
    <property type="match status" value="1"/>
</dbReference>
<keyword evidence="2 4" id="KW-0479">Metal-binding</keyword>
<dbReference type="STRING" id="1544798.LH29_04525"/>
<protein>
    <submittedName>
        <fullName evidence="5">Hydrolase TatD</fullName>
    </submittedName>
</protein>
<dbReference type="NCBIfam" id="TIGR00010">
    <property type="entry name" value="YchF/TatD family DNA exonuclease"/>
    <property type="match status" value="1"/>
</dbReference>
<keyword evidence="6" id="KW-1185">Reference proteome</keyword>
<comment type="similarity">
    <text evidence="1">Belongs to the metallo-dependent hydrolases superfamily. TatD-type hydrolase family.</text>
</comment>
<gene>
    <name evidence="5" type="ORF">LH29_04525</name>
</gene>
<dbReference type="InterPro" id="IPR032466">
    <property type="entry name" value="Metal_Hydrolase"/>
</dbReference>
<accession>A0A0D8JCN7</accession>
<dbReference type="PIRSF" id="PIRSF005902">
    <property type="entry name" value="DNase_TatD"/>
    <property type="match status" value="1"/>
</dbReference>
<evidence type="ECO:0000256" key="3">
    <source>
        <dbReference type="ARBA" id="ARBA00022801"/>
    </source>
</evidence>
<dbReference type="PANTHER" id="PTHR46124:SF4">
    <property type="entry name" value="HYDROLASE TATD"/>
    <property type="match status" value="1"/>
</dbReference>
<dbReference type="PANTHER" id="PTHR46124">
    <property type="entry name" value="D-AMINOACYL-TRNA DEACYLASE"/>
    <property type="match status" value="1"/>
</dbReference>
<dbReference type="PATRIC" id="fig|1544798.3.peg.920"/>
<organism evidence="5 6">
    <name type="scientific">Draconibacterium sediminis</name>
    <dbReference type="NCBI Taxonomy" id="1544798"/>
    <lineage>
        <taxon>Bacteria</taxon>
        <taxon>Pseudomonadati</taxon>
        <taxon>Bacteroidota</taxon>
        <taxon>Bacteroidia</taxon>
        <taxon>Marinilabiliales</taxon>
        <taxon>Prolixibacteraceae</taxon>
        <taxon>Draconibacterium</taxon>
    </lineage>
</organism>
<dbReference type="GO" id="GO:0016788">
    <property type="term" value="F:hydrolase activity, acting on ester bonds"/>
    <property type="evidence" value="ECO:0007669"/>
    <property type="project" value="InterPro"/>
</dbReference>
<evidence type="ECO:0000313" key="5">
    <source>
        <dbReference type="EMBL" id="KJF44720.1"/>
    </source>
</evidence>
<dbReference type="PROSITE" id="PS01091">
    <property type="entry name" value="TATD_3"/>
    <property type="match status" value="1"/>
</dbReference>
<dbReference type="Pfam" id="PF01026">
    <property type="entry name" value="TatD_DNase"/>
    <property type="match status" value="1"/>
</dbReference>
<dbReference type="InterPro" id="IPR001130">
    <property type="entry name" value="TatD-like"/>
</dbReference>
<proteinExistence type="inferred from homology"/>
<sequence length="254" mass="29145">MLIDTHSHIYSEDFIHDRDEALKRADESGIKKIILPNIDSGSIKHMLDLAGAYPNLCFPLIGLHPTSVEEDYEEELEAIEYWLQRRKFYGIGEIGIDLYWESKYEQEQKEAFRYQIRLAKKLNLPIVVHVRKSFDQTYEIVKEEQDGTLRGIFHCFSGTVEEAQKITELGFLLGIGGVVTFKNSNLGEVIKEIDPHHLVLETDSPYLAPVPKRGKRNESSYLIHVAQKVADVYRLPLTRLAEITTTNARNLFGI</sequence>
<dbReference type="GO" id="GO:0005829">
    <property type="term" value="C:cytosol"/>
    <property type="evidence" value="ECO:0007669"/>
    <property type="project" value="TreeGrafter"/>
</dbReference>
<feature type="binding site" evidence="4">
    <location>
        <position position="6"/>
    </location>
    <ligand>
        <name>a divalent metal cation</name>
        <dbReference type="ChEBI" id="CHEBI:60240"/>
        <label>1</label>
    </ligand>
</feature>